<name>A0A1A2YV28_9MYCO</name>
<evidence type="ECO:0000256" key="1">
    <source>
        <dbReference type="SAM" id="MobiDB-lite"/>
    </source>
</evidence>
<feature type="region of interest" description="Disordered" evidence="1">
    <location>
        <begin position="356"/>
        <end position="380"/>
    </location>
</feature>
<dbReference type="RefSeq" id="WP_065028863.1">
    <property type="nucleotide sequence ID" value="NZ_LZKI01000077.1"/>
</dbReference>
<dbReference type="AlphaFoldDB" id="A0A1A2YV28"/>
<feature type="domain" description="Alpha/beta hydrolase" evidence="2">
    <location>
        <begin position="16"/>
        <end position="457"/>
    </location>
</feature>
<evidence type="ECO:0000313" key="4">
    <source>
        <dbReference type="Proteomes" id="UP000091846"/>
    </source>
</evidence>
<accession>A0A1A2YV28</accession>
<dbReference type="EMBL" id="LZKI01000077">
    <property type="protein sequence ID" value="OBI41855.1"/>
    <property type="molecule type" value="Genomic_DNA"/>
</dbReference>
<dbReference type="Proteomes" id="UP000091846">
    <property type="component" value="Unassembled WGS sequence"/>
</dbReference>
<dbReference type="InterPro" id="IPR045394">
    <property type="entry name" value="Abhydrolase_dom"/>
</dbReference>
<dbReference type="Pfam" id="PF20091">
    <property type="entry name" value="Abhydrolase_10"/>
    <property type="match status" value="1"/>
</dbReference>
<evidence type="ECO:0000313" key="3">
    <source>
        <dbReference type="EMBL" id="OBI41855.1"/>
    </source>
</evidence>
<organism evidence="3 4">
    <name type="scientific">Mycobacterium colombiense</name>
    <dbReference type="NCBI Taxonomy" id="339268"/>
    <lineage>
        <taxon>Bacteria</taxon>
        <taxon>Bacillati</taxon>
        <taxon>Actinomycetota</taxon>
        <taxon>Actinomycetes</taxon>
        <taxon>Mycobacteriales</taxon>
        <taxon>Mycobacteriaceae</taxon>
        <taxon>Mycobacterium</taxon>
        <taxon>Mycobacterium avium complex (MAC)</taxon>
    </lineage>
</organism>
<evidence type="ECO:0000259" key="2">
    <source>
        <dbReference type="Pfam" id="PF20091"/>
    </source>
</evidence>
<proteinExistence type="predicted"/>
<gene>
    <name evidence="3" type="ORF">A5708_23065</name>
</gene>
<protein>
    <recommendedName>
        <fullName evidence="2">Alpha/beta hydrolase domain-containing protein</fullName>
    </recommendedName>
</protein>
<comment type="caution">
    <text evidence="3">The sequence shown here is derived from an EMBL/GenBank/DDBJ whole genome shotgun (WGS) entry which is preliminary data.</text>
</comment>
<dbReference type="OrthoDB" id="1971292at2"/>
<sequence>MTKTTQVTPAPGKPALLLSAFDLADLGYAVEEFFVSGTACSYAPVSELGPDGRWDATPSGSADYTTRIVALTPSDPARFNGTVLVEWLNVSGGIDAAAVWMMAHREILRSGYAYVAVSAQRVGVEGGESLLGAHMSLKSQDPQRYAGLHHPGDEFSYDIYSQIGALIKSGEHGAILRDLPAQRVIALGESQSAMFLTTYINAVDPLAPRYDGFLVHSRFGPAAPLDGSSIFEESSVTQAITFRPELRVPLLTVITETDVFGGPREGYYFARQPDNDRLRVWEIAGAAHADNYTIQVAFIDSGSAPLESIVAGYTPTNTLMGQELAHNINFGPQHHYVVQAALAALDTWVATGEPAPGAEPLEVRESSVPQPVPDGNGIARGGIRTPWVDVPIAKTSGLGGDESIMSAIFGSGELFDANTIQRLYPGGSTQYLESFTGALDAAIGAGFILPADRAEILQLAAAMYPGGRA</sequence>
<reference evidence="3 4" key="1">
    <citation type="submission" date="2016-06" db="EMBL/GenBank/DDBJ databases">
        <authorList>
            <person name="Kjaerup R.B."/>
            <person name="Dalgaard T.S."/>
            <person name="Juul-Madsen H.R."/>
        </authorList>
    </citation>
    <scope>NUCLEOTIDE SEQUENCE [LARGE SCALE GENOMIC DNA]</scope>
    <source>
        <strain evidence="3 4">E1334</strain>
    </source>
</reference>